<protein>
    <recommendedName>
        <fullName evidence="2">Reverse transcriptase domain-containing protein</fullName>
    </recommendedName>
</protein>
<dbReference type="SUPFAM" id="SSF48726">
    <property type="entry name" value="Immunoglobulin"/>
    <property type="match status" value="1"/>
</dbReference>
<dbReference type="InterPro" id="IPR043128">
    <property type="entry name" value="Rev_trsase/Diguanyl_cyclase"/>
</dbReference>
<dbReference type="PROSITE" id="PS50878">
    <property type="entry name" value="RT_POL"/>
    <property type="match status" value="1"/>
</dbReference>
<dbReference type="CDD" id="cd09076">
    <property type="entry name" value="L1-EN"/>
    <property type="match status" value="1"/>
</dbReference>
<dbReference type="SUPFAM" id="SSF56672">
    <property type="entry name" value="DNA/RNA polymerases"/>
    <property type="match status" value="1"/>
</dbReference>
<evidence type="ECO:0000313" key="3">
    <source>
        <dbReference type="EMBL" id="CAG9839544.1"/>
    </source>
</evidence>
<dbReference type="SUPFAM" id="SSF56219">
    <property type="entry name" value="DNase I-like"/>
    <property type="match status" value="1"/>
</dbReference>
<feature type="chain" id="PRO_5040385333" description="Reverse transcriptase domain-containing protein" evidence="1">
    <location>
        <begin position="23"/>
        <end position="994"/>
    </location>
</feature>
<dbReference type="Gene3D" id="2.60.40.10">
    <property type="entry name" value="Immunoglobulins"/>
    <property type="match status" value="1"/>
</dbReference>
<evidence type="ECO:0000313" key="4">
    <source>
        <dbReference type="Proteomes" id="UP001153709"/>
    </source>
</evidence>
<keyword evidence="1" id="KW-0732">Signal</keyword>
<dbReference type="InterPro" id="IPR036691">
    <property type="entry name" value="Endo/exonu/phosph_ase_sf"/>
</dbReference>
<accession>A0A9N9TBG4</accession>
<keyword evidence="4" id="KW-1185">Reference proteome</keyword>
<feature type="domain" description="Reverse transcriptase" evidence="2">
    <location>
        <begin position="532"/>
        <end position="804"/>
    </location>
</feature>
<dbReference type="AlphaFoldDB" id="A0A9N9TBG4"/>
<dbReference type="PANTHER" id="PTHR47027:SF20">
    <property type="entry name" value="REVERSE TRANSCRIPTASE-LIKE PROTEIN WITH RNA-DIRECTED DNA POLYMERASE DOMAIN"/>
    <property type="match status" value="1"/>
</dbReference>
<dbReference type="InterPro" id="IPR036179">
    <property type="entry name" value="Ig-like_dom_sf"/>
</dbReference>
<dbReference type="InterPro" id="IPR013098">
    <property type="entry name" value="Ig_I-set"/>
</dbReference>
<evidence type="ECO:0000259" key="2">
    <source>
        <dbReference type="PROSITE" id="PS50878"/>
    </source>
</evidence>
<dbReference type="Pfam" id="PF00078">
    <property type="entry name" value="RVT_1"/>
    <property type="match status" value="1"/>
</dbReference>
<dbReference type="GO" id="GO:0071897">
    <property type="term" value="P:DNA biosynthetic process"/>
    <property type="evidence" value="ECO:0007669"/>
    <property type="project" value="UniProtKB-ARBA"/>
</dbReference>
<dbReference type="OrthoDB" id="6781251at2759"/>
<feature type="signal peptide" evidence="1">
    <location>
        <begin position="1"/>
        <end position="22"/>
    </location>
</feature>
<proteinExistence type="predicted"/>
<dbReference type="EMBL" id="OU898283">
    <property type="protein sequence ID" value="CAG9839544.1"/>
    <property type="molecule type" value="Genomic_DNA"/>
</dbReference>
<name>A0A9N9TBG4_DIABA</name>
<evidence type="ECO:0000256" key="1">
    <source>
        <dbReference type="SAM" id="SignalP"/>
    </source>
</evidence>
<sequence length="994" mass="114786">MACMVDKLTPVALTTRFALVLSLLEDGGAPIVPERRRQLRINNNTIQLALDNVHRDDAGLYTVTARSPLGSVSRDVELRVGVYEDGDEPPAFLRRLNDLSVKVGTRTRFLVEIRSSSELTYRIDIAAIQEMRWTGTGILQKKEHDIYYSCNPNRHEFITAFLVSKRIKNFIIGFKAINDRLCILRIKGKFFNISLINVHAPTEEKDEEIKDLFYEDLERAYDNCAKNDIKIIIGDMNAQIGKEICYQDYIGKHSLHDVTNDNGLRLISLAASKDLIVGSTCFNHKNIHKATWISPNGHTTNQIDHVIIDRRHFTNLMDSTSQARKCGTTAREALKSAAESTLGISRTQERNDWFDQDCKKITDEKNEAFRTMQHRKTRTTIDRYKNLRREEKRIHRKKKRDSENDMLERLESHMSHGETRKFYHQINSIRKEFKPRINYCNDKEGNLLTNKEGILLRWVEHFRELLEGEPTNNIELEYRNEELVEPPSIDEVKISIEKLRNHRSPGSDGIPAELFKHGGEQLTKVMREIVCRIWSEEQMPEEWSLGLICPLHKKGNQLECNNYRGITLLNTAYKILSNILHERLKPYTEMFLGEYQAGFRPGRSTINQIFTLRQILEKAQEFNIDMYHIFVDFKAAYDSVLRPSLYNAMNELGIPKKLICLIKVTMAKMLSAVKIQNDSSTPFQIHRGLRQGDALACQLFNVALEKVVRDANLDSRGTIFNRSVQILAYADDGDIITRTRARTAEILTELVAAAERMGLHINQNKTKFMATNTNTRAGNVDTNLIINDQTFEAVNEFVYLGTSVNPNNNTSEEIKRRIIIANRCYYGLSKYLANKRLSQKTRIRLYRTLIVPVLTYGSEAWTLTKTDESAISIFERKVLRKIFGAVCENGIWRRRYNFELQNIYKHTFGGKDITTIIKRNRLQWAGHVARAPESNMIKKILTAQTVGMRRRGRPKLRWMDGVTQDAGKIGVGNWKIQARDRTEWRRKLEKVEAL</sequence>
<reference evidence="3" key="1">
    <citation type="submission" date="2022-01" db="EMBL/GenBank/DDBJ databases">
        <authorList>
            <person name="King R."/>
        </authorList>
    </citation>
    <scope>NUCLEOTIDE SEQUENCE</scope>
</reference>
<dbReference type="InterPro" id="IPR013783">
    <property type="entry name" value="Ig-like_fold"/>
</dbReference>
<dbReference type="CDD" id="cd01650">
    <property type="entry name" value="RT_nLTR_like"/>
    <property type="match status" value="1"/>
</dbReference>
<dbReference type="Proteomes" id="UP001153709">
    <property type="component" value="Chromosome 8"/>
</dbReference>
<gene>
    <name evidence="3" type="ORF">DIABBA_LOCUS12302</name>
</gene>
<dbReference type="PANTHER" id="PTHR47027">
    <property type="entry name" value="REVERSE TRANSCRIPTASE DOMAIN-CONTAINING PROTEIN"/>
    <property type="match status" value="1"/>
</dbReference>
<dbReference type="Gene3D" id="3.60.10.10">
    <property type="entry name" value="Endonuclease/exonuclease/phosphatase"/>
    <property type="match status" value="1"/>
</dbReference>
<organism evidence="3 4">
    <name type="scientific">Diabrotica balteata</name>
    <name type="common">Banded cucumber beetle</name>
    <dbReference type="NCBI Taxonomy" id="107213"/>
    <lineage>
        <taxon>Eukaryota</taxon>
        <taxon>Metazoa</taxon>
        <taxon>Ecdysozoa</taxon>
        <taxon>Arthropoda</taxon>
        <taxon>Hexapoda</taxon>
        <taxon>Insecta</taxon>
        <taxon>Pterygota</taxon>
        <taxon>Neoptera</taxon>
        <taxon>Endopterygota</taxon>
        <taxon>Coleoptera</taxon>
        <taxon>Polyphaga</taxon>
        <taxon>Cucujiformia</taxon>
        <taxon>Chrysomeloidea</taxon>
        <taxon>Chrysomelidae</taxon>
        <taxon>Galerucinae</taxon>
        <taxon>Diabroticina</taxon>
        <taxon>Diabroticites</taxon>
        <taxon>Diabrotica</taxon>
    </lineage>
</organism>
<dbReference type="Gene3D" id="3.30.70.270">
    <property type="match status" value="1"/>
</dbReference>
<dbReference type="Pfam" id="PF07679">
    <property type="entry name" value="I-set"/>
    <property type="match status" value="1"/>
</dbReference>
<dbReference type="InterPro" id="IPR000477">
    <property type="entry name" value="RT_dom"/>
</dbReference>
<dbReference type="InterPro" id="IPR043502">
    <property type="entry name" value="DNA/RNA_pol_sf"/>
</dbReference>